<keyword evidence="3 4" id="KW-0443">Lipid metabolism</keyword>
<dbReference type="Pfam" id="PF01734">
    <property type="entry name" value="Patatin"/>
    <property type="match status" value="1"/>
</dbReference>
<feature type="short sequence motif" description="GXGXXG" evidence="4">
    <location>
        <begin position="54"/>
        <end position="59"/>
    </location>
</feature>
<dbReference type="PANTHER" id="PTHR14226">
    <property type="entry name" value="NEUROPATHY TARGET ESTERASE/SWISS CHEESE D.MELANOGASTER"/>
    <property type="match status" value="1"/>
</dbReference>
<dbReference type="InterPro" id="IPR050301">
    <property type="entry name" value="NTE"/>
</dbReference>
<dbReference type="SUPFAM" id="SSF52151">
    <property type="entry name" value="FabD/lysophospholipase-like"/>
    <property type="match status" value="1"/>
</dbReference>
<evidence type="ECO:0000256" key="3">
    <source>
        <dbReference type="ARBA" id="ARBA00023098"/>
    </source>
</evidence>
<feature type="short sequence motif" description="DGA/G" evidence="4">
    <location>
        <begin position="229"/>
        <end position="231"/>
    </location>
</feature>
<organism evidence="6 7">
    <name type="scientific">Paralimibaculum aggregatum</name>
    <dbReference type="NCBI Taxonomy" id="3036245"/>
    <lineage>
        <taxon>Bacteria</taxon>
        <taxon>Pseudomonadati</taxon>
        <taxon>Pseudomonadota</taxon>
        <taxon>Alphaproteobacteria</taxon>
        <taxon>Rhodobacterales</taxon>
        <taxon>Paracoccaceae</taxon>
        <taxon>Paralimibaculum</taxon>
    </lineage>
</organism>
<proteinExistence type="predicted"/>
<dbReference type="PROSITE" id="PS51635">
    <property type="entry name" value="PNPLA"/>
    <property type="match status" value="1"/>
</dbReference>
<evidence type="ECO:0000313" key="6">
    <source>
        <dbReference type="EMBL" id="GMG85183.1"/>
    </source>
</evidence>
<evidence type="ECO:0000256" key="4">
    <source>
        <dbReference type="PROSITE-ProRule" id="PRU01161"/>
    </source>
</evidence>
<dbReference type="RefSeq" id="WP_285674449.1">
    <property type="nucleotide sequence ID" value="NZ_BSYI01000054.1"/>
</dbReference>
<dbReference type="Gene3D" id="3.40.1090.10">
    <property type="entry name" value="Cytosolic phospholipase A2 catalytic domain"/>
    <property type="match status" value="1"/>
</dbReference>
<keyword evidence="2 4" id="KW-0442">Lipid degradation</keyword>
<evidence type="ECO:0000256" key="2">
    <source>
        <dbReference type="ARBA" id="ARBA00022963"/>
    </source>
</evidence>
<keyword evidence="7" id="KW-1185">Reference proteome</keyword>
<name>A0ABQ6LSY8_9RHOB</name>
<evidence type="ECO:0000259" key="5">
    <source>
        <dbReference type="PROSITE" id="PS51635"/>
    </source>
</evidence>
<dbReference type="Proteomes" id="UP001239909">
    <property type="component" value="Unassembled WGS sequence"/>
</dbReference>
<evidence type="ECO:0000313" key="7">
    <source>
        <dbReference type="Proteomes" id="UP001239909"/>
    </source>
</evidence>
<protein>
    <submittedName>
        <fullName evidence="6">Patatin-like phospholipase family protein</fullName>
    </submittedName>
</protein>
<comment type="caution">
    <text evidence="6">The sequence shown here is derived from an EMBL/GenBank/DDBJ whole genome shotgun (WGS) entry which is preliminary data.</text>
</comment>
<keyword evidence="1 4" id="KW-0378">Hydrolase</keyword>
<feature type="domain" description="PNPLA" evidence="5">
    <location>
        <begin position="50"/>
        <end position="242"/>
    </location>
</feature>
<evidence type="ECO:0000256" key="1">
    <source>
        <dbReference type="ARBA" id="ARBA00022801"/>
    </source>
</evidence>
<feature type="active site" description="Nucleophile" evidence="4">
    <location>
        <position position="85"/>
    </location>
</feature>
<reference evidence="6 7" key="1">
    <citation type="submission" date="2023-04" db="EMBL/GenBank/DDBJ databases">
        <title>Marinoamorphus aggregata gen. nov., sp. Nov., isolate from tissue of brittle star Ophioplocus japonicus.</title>
        <authorList>
            <person name="Kawano K."/>
            <person name="Sawayama S."/>
            <person name="Nakagawa S."/>
        </authorList>
    </citation>
    <scope>NUCLEOTIDE SEQUENCE [LARGE SCALE GENOMIC DNA]</scope>
    <source>
        <strain evidence="6 7">NKW23</strain>
    </source>
</reference>
<accession>A0ABQ6LSY8</accession>
<feature type="short sequence motif" description="GXSXG" evidence="4">
    <location>
        <begin position="83"/>
        <end position="87"/>
    </location>
</feature>
<sequence>MDQQSNATIPNIPDARFWGDVPPPSLDAMLRKIEEQRRASGMDAREVTVLVLSGGGDDGAYGAGLLNAWSELGTRPEFDIVTGVSTGALSAPFAFLGPEYDDKLRLVYGGLPARSIFRFRSWVSILQQASVVDVSPLEKIIEEFMDEAMATAIAREHAKGRRILVQSTNLDAQRPIIWDIGAIASSAAPNRLDVIKQALLASASIPVAFPPVLIEVDVNGSSYDEMHVDGGTISEDTVLFGWQQGIQKFMQDTAPGKKATYYIVRNGKVGPEAASVDYSLMEIAKRALSTLIKSQGNDNLITSAGVVKKRGAEYNASWIGDDFNHPYPAPFDPGYMKALYQYGYEKMRNGQAWINDAPYVALESAEDN</sequence>
<dbReference type="PANTHER" id="PTHR14226:SF74">
    <property type="entry name" value="BLR4684 PROTEIN"/>
    <property type="match status" value="1"/>
</dbReference>
<dbReference type="InterPro" id="IPR016035">
    <property type="entry name" value="Acyl_Trfase/lysoPLipase"/>
</dbReference>
<dbReference type="InterPro" id="IPR002641">
    <property type="entry name" value="PNPLA_dom"/>
</dbReference>
<gene>
    <name evidence="6" type="ORF">LNKW23_43990</name>
</gene>
<feature type="active site" description="Proton acceptor" evidence="4">
    <location>
        <position position="229"/>
    </location>
</feature>
<dbReference type="EMBL" id="BSYI01000054">
    <property type="protein sequence ID" value="GMG85183.1"/>
    <property type="molecule type" value="Genomic_DNA"/>
</dbReference>